<gene>
    <name evidence="1" type="ORF">PUW23_12750</name>
</gene>
<dbReference type="AlphaFoldDB" id="A0AAX3MTR0"/>
<sequence length="266" mass="30425">MFIDLHTHGKLSKKSDFSLDYFKEMLTEARSNHILGIALTEHFNTKNFEQIYAALDEAYSYNGHYYEAEGVRVFPGMEVDIRETGHILLISTREEILSIREQLEPYLSKDNFIPFAQLLDLVEERNVLKIGAHPYRSSTPLHHINVNLLKRLDALDLNAKDLYKQGAAVYQAKIYPFAELLGLPIVAGSDSHQCLQYGSVMNRMNEPINTVDELRMAIQQGAYQVEISDSLELRVKASVMMKKLLKQLQGEPPSRDELEQEQVVNI</sequence>
<dbReference type="CDD" id="cd07432">
    <property type="entry name" value="PHP_HisPPase"/>
    <property type="match status" value="1"/>
</dbReference>
<accession>A0AAX3MTR0</accession>
<name>A0AAX3MTR0_9BACL</name>
<dbReference type="PANTHER" id="PTHR42924">
    <property type="entry name" value="EXONUCLEASE"/>
    <property type="match status" value="1"/>
</dbReference>
<dbReference type="Proteomes" id="UP001220962">
    <property type="component" value="Chromosome"/>
</dbReference>
<dbReference type="SUPFAM" id="SSF89550">
    <property type="entry name" value="PHP domain-like"/>
    <property type="match status" value="1"/>
</dbReference>
<evidence type="ECO:0000313" key="2">
    <source>
        <dbReference type="Proteomes" id="UP001220962"/>
    </source>
</evidence>
<protein>
    <submittedName>
        <fullName evidence="1">PHP-associated domain-containing protein</fullName>
    </submittedName>
</protein>
<dbReference type="RefSeq" id="WP_274358676.1">
    <property type="nucleotide sequence ID" value="NZ_CP118101.1"/>
</dbReference>
<evidence type="ECO:0000313" key="1">
    <source>
        <dbReference type="EMBL" id="WDH80438.1"/>
    </source>
</evidence>
<dbReference type="GO" id="GO:0004534">
    <property type="term" value="F:5'-3' RNA exonuclease activity"/>
    <property type="evidence" value="ECO:0007669"/>
    <property type="project" value="TreeGrafter"/>
</dbReference>
<reference evidence="1" key="1">
    <citation type="submission" date="2023-02" db="EMBL/GenBank/DDBJ databases">
        <title>Pathogen: clinical or host-associated sample.</title>
        <authorList>
            <person name="Hergert J."/>
            <person name="Casey R."/>
            <person name="Wagner J."/>
            <person name="Young E.L."/>
            <person name="Oakeson K.F."/>
        </authorList>
    </citation>
    <scope>NUCLEOTIDE SEQUENCE</scope>
    <source>
        <strain evidence="1">2022CK-00830</strain>
    </source>
</reference>
<dbReference type="GO" id="GO:0035312">
    <property type="term" value="F:5'-3' DNA exonuclease activity"/>
    <property type="evidence" value="ECO:0007669"/>
    <property type="project" value="TreeGrafter"/>
</dbReference>
<dbReference type="Gene3D" id="3.20.20.140">
    <property type="entry name" value="Metal-dependent hydrolases"/>
    <property type="match status" value="1"/>
</dbReference>
<organism evidence="1 2">
    <name type="scientific">Paenibacillus urinalis</name>
    <dbReference type="NCBI Taxonomy" id="521520"/>
    <lineage>
        <taxon>Bacteria</taxon>
        <taxon>Bacillati</taxon>
        <taxon>Bacillota</taxon>
        <taxon>Bacilli</taxon>
        <taxon>Bacillales</taxon>
        <taxon>Paenibacillaceae</taxon>
        <taxon>Paenibacillus</taxon>
    </lineage>
</organism>
<dbReference type="EMBL" id="CP118101">
    <property type="protein sequence ID" value="WDH80438.1"/>
    <property type="molecule type" value="Genomic_DNA"/>
</dbReference>
<dbReference type="InterPro" id="IPR052018">
    <property type="entry name" value="PHP_domain"/>
</dbReference>
<dbReference type="InterPro" id="IPR016195">
    <property type="entry name" value="Pol/histidinol_Pase-like"/>
</dbReference>
<dbReference type="Pfam" id="PF13263">
    <property type="entry name" value="PHP_C"/>
    <property type="match status" value="1"/>
</dbReference>
<dbReference type="PANTHER" id="PTHR42924:SF3">
    <property type="entry name" value="POLYMERASE_HISTIDINOL PHOSPHATASE N-TERMINAL DOMAIN-CONTAINING PROTEIN"/>
    <property type="match status" value="1"/>
</dbReference>
<proteinExistence type="predicted"/>